<dbReference type="RefSeq" id="WP_345716164.1">
    <property type="nucleotide sequence ID" value="NZ_BAABFP010000004.1"/>
</dbReference>
<dbReference type="InterPro" id="IPR019606">
    <property type="entry name" value="GerMN"/>
</dbReference>
<name>A0ABW1JEM8_9ACTN</name>
<protein>
    <submittedName>
        <fullName evidence="3">GerMN domain-containing protein</fullName>
    </submittedName>
</protein>
<proteinExistence type="predicted"/>
<feature type="signal peptide" evidence="1">
    <location>
        <begin position="1"/>
        <end position="23"/>
    </location>
</feature>
<reference evidence="4" key="1">
    <citation type="journal article" date="2019" name="Int. J. Syst. Evol. Microbiol.">
        <title>The Global Catalogue of Microorganisms (GCM) 10K type strain sequencing project: providing services to taxonomists for standard genome sequencing and annotation.</title>
        <authorList>
            <consortium name="The Broad Institute Genomics Platform"/>
            <consortium name="The Broad Institute Genome Sequencing Center for Infectious Disease"/>
            <person name="Wu L."/>
            <person name="Ma J."/>
        </authorList>
    </citation>
    <scope>NUCLEOTIDE SEQUENCE [LARGE SCALE GENOMIC DNA]</scope>
    <source>
        <strain evidence="4">KACC 14249</strain>
    </source>
</reference>
<keyword evidence="4" id="KW-1185">Reference proteome</keyword>
<feature type="chain" id="PRO_5045063427" evidence="1">
    <location>
        <begin position="24"/>
        <end position="210"/>
    </location>
</feature>
<keyword evidence="1" id="KW-0732">Signal</keyword>
<feature type="domain" description="GerMN" evidence="2">
    <location>
        <begin position="90"/>
        <end position="179"/>
    </location>
</feature>
<sequence>MTGRRIAAAALCLVALGGCGLPADGDPRAIRSGDVPYGLLSPSPNGSATASPDLRVREAEPRTYLLDADQQLVAVPTPVDTSSLEPREQLAVQLKMLSAGPTDRQRAAGLSTALTPGVDLALVDLVDGLATLEVQAAAKDPSADRLPLAVGQIVLTATTVPGVRSVQIVRDGKPVEVPLPGGALTAEPLLRSDYRELIARPAPTPQTTSG</sequence>
<dbReference type="EMBL" id="JBHSRD010000003">
    <property type="protein sequence ID" value="MFC6007362.1"/>
    <property type="molecule type" value="Genomic_DNA"/>
</dbReference>
<organism evidence="3 4">
    <name type="scientific">Angustibacter luteus</name>
    <dbReference type="NCBI Taxonomy" id="658456"/>
    <lineage>
        <taxon>Bacteria</taxon>
        <taxon>Bacillati</taxon>
        <taxon>Actinomycetota</taxon>
        <taxon>Actinomycetes</taxon>
        <taxon>Kineosporiales</taxon>
        <taxon>Kineosporiaceae</taxon>
    </lineage>
</organism>
<evidence type="ECO:0000313" key="4">
    <source>
        <dbReference type="Proteomes" id="UP001596189"/>
    </source>
</evidence>
<dbReference type="SMART" id="SM00909">
    <property type="entry name" value="Germane"/>
    <property type="match status" value="1"/>
</dbReference>
<dbReference type="Pfam" id="PF10646">
    <property type="entry name" value="Germane"/>
    <property type="match status" value="1"/>
</dbReference>
<dbReference type="PROSITE" id="PS51257">
    <property type="entry name" value="PROKAR_LIPOPROTEIN"/>
    <property type="match status" value="1"/>
</dbReference>
<evidence type="ECO:0000313" key="3">
    <source>
        <dbReference type="EMBL" id="MFC6007362.1"/>
    </source>
</evidence>
<evidence type="ECO:0000256" key="1">
    <source>
        <dbReference type="SAM" id="SignalP"/>
    </source>
</evidence>
<accession>A0ABW1JEM8</accession>
<dbReference type="Proteomes" id="UP001596189">
    <property type="component" value="Unassembled WGS sequence"/>
</dbReference>
<evidence type="ECO:0000259" key="2">
    <source>
        <dbReference type="SMART" id="SM00909"/>
    </source>
</evidence>
<gene>
    <name evidence="3" type="ORF">ACFQDO_09500</name>
</gene>
<comment type="caution">
    <text evidence="3">The sequence shown here is derived from an EMBL/GenBank/DDBJ whole genome shotgun (WGS) entry which is preliminary data.</text>
</comment>